<dbReference type="InterPro" id="IPR041588">
    <property type="entry name" value="Integrase_H2C2"/>
</dbReference>
<sequence length="149" mass="16780">MIHLLQPSIIKQMEVGAVFGETDSWLTPIKEYLVNDVLPSDPLEAKRLKYKATRYLVLNGELYKRGYSRALQRCVGPKEAEVILRSIRSGNCGNHAEGVSLAHKTLRQGFYWPTLFADVKRVAARCEACQKIANNIRQPPELLLSITSP</sequence>
<evidence type="ECO:0000259" key="1">
    <source>
        <dbReference type="Pfam" id="PF17921"/>
    </source>
</evidence>
<comment type="caution">
    <text evidence="2">The sequence shown here is derived from an EMBL/GenBank/DDBJ whole genome shotgun (WGS) entry which is preliminary data.</text>
</comment>
<protein>
    <recommendedName>
        <fullName evidence="1">Integrase zinc-binding domain-containing protein</fullName>
    </recommendedName>
</protein>
<proteinExistence type="predicted"/>
<evidence type="ECO:0000313" key="3">
    <source>
        <dbReference type="Proteomes" id="UP001168877"/>
    </source>
</evidence>
<dbReference type="PANTHER" id="PTHR48475:SF2">
    <property type="entry name" value="RIBONUCLEASE H"/>
    <property type="match status" value="1"/>
</dbReference>
<dbReference type="Pfam" id="PF17921">
    <property type="entry name" value="Integrase_H2C2"/>
    <property type="match status" value="1"/>
</dbReference>
<name>A0AA39RDU5_ACESA</name>
<dbReference type="PANTHER" id="PTHR48475">
    <property type="entry name" value="RIBONUCLEASE H"/>
    <property type="match status" value="1"/>
</dbReference>
<dbReference type="Gene3D" id="1.10.340.70">
    <property type="match status" value="1"/>
</dbReference>
<dbReference type="Proteomes" id="UP001168877">
    <property type="component" value="Unassembled WGS sequence"/>
</dbReference>
<accession>A0AA39RDU5</accession>
<feature type="domain" description="Integrase zinc-binding" evidence="1">
    <location>
        <begin position="78"/>
        <end position="132"/>
    </location>
</feature>
<organism evidence="2 3">
    <name type="scientific">Acer saccharum</name>
    <name type="common">Sugar maple</name>
    <dbReference type="NCBI Taxonomy" id="4024"/>
    <lineage>
        <taxon>Eukaryota</taxon>
        <taxon>Viridiplantae</taxon>
        <taxon>Streptophyta</taxon>
        <taxon>Embryophyta</taxon>
        <taxon>Tracheophyta</taxon>
        <taxon>Spermatophyta</taxon>
        <taxon>Magnoliopsida</taxon>
        <taxon>eudicotyledons</taxon>
        <taxon>Gunneridae</taxon>
        <taxon>Pentapetalae</taxon>
        <taxon>rosids</taxon>
        <taxon>malvids</taxon>
        <taxon>Sapindales</taxon>
        <taxon>Sapindaceae</taxon>
        <taxon>Hippocastanoideae</taxon>
        <taxon>Acereae</taxon>
        <taxon>Acer</taxon>
    </lineage>
</organism>
<evidence type="ECO:0000313" key="2">
    <source>
        <dbReference type="EMBL" id="KAK0571594.1"/>
    </source>
</evidence>
<dbReference type="EMBL" id="JAUESC010000388">
    <property type="protein sequence ID" value="KAK0571594.1"/>
    <property type="molecule type" value="Genomic_DNA"/>
</dbReference>
<dbReference type="AlphaFoldDB" id="A0AA39RDU5"/>
<keyword evidence="3" id="KW-1185">Reference proteome</keyword>
<gene>
    <name evidence="2" type="ORF">LWI29_018614</name>
</gene>
<reference evidence="2" key="2">
    <citation type="submission" date="2023-06" db="EMBL/GenBank/DDBJ databases">
        <authorList>
            <person name="Swenson N.G."/>
            <person name="Wegrzyn J.L."/>
            <person name="Mcevoy S.L."/>
        </authorList>
    </citation>
    <scope>NUCLEOTIDE SEQUENCE</scope>
    <source>
        <strain evidence="2">NS2018</strain>
        <tissue evidence="2">Leaf</tissue>
    </source>
</reference>
<reference evidence="2" key="1">
    <citation type="journal article" date="2022" name="Plant J.">
        <title>Strategies of tolerance reflected in two North American maple genomes.</title>
        <authorList>
            <person name="McEvoy S.L."/>
            <person name="Sezen U.U."/>
            <person name="Trouern-Trend A."/>
            <person name="McMahon S.M."/>
            <person name="Schaberg P.G."/>
            <person name="Yang J."/>
            <person name="Wegrzyn J.L."/>
            <person name="Swenson N.G."/>
        </authorList>
    </citation>
    <scope>NUCLEOTIDE SEQUENCE</scope>
    <source>
        <strain evidence="2">NS2018</strain>
    </source>
</reference>